<sequence>MSQIAKEDPQTHTPYFHLISVPLQPDPITPSFLDIAPTRIKRPIAAQTRRHEAAPSLSKEGKSLQAKSSPICGPSGSESQTPVDHPLRPSTLQTLGLNPSQRSSLHQTRLETDRAAESVIAELDLEKCADSVVGSAFVRGVSGGERKRVSIGHEMLVNPSLLVLDEPTSGLDSTAAGFASPEGAECGFVSTPAV</sequence>
<evidence type="ECO:0000256" key="1">
    <source>
        <dbReference type="ARBA" id="ARBA00004141"/>
    </source>
</evidence>
<dbReference type="Proteomes" id="UP000243459">
    <property type="component" value="Chromosome 2"/>
</dbReference>
<dbReference type="PANTHER" id="PTHR48041">
    <property type="entry name" value="ABC TRANSPORTER G FAMILY MEMBER 28"/>
    <property type="match status" value="1"/>
</dbReference>
<evidence type="ECO:0000256" key="5">
    <source>
        <dbReference type="ARBA" id="ARBA00023136"/>
    </source>
</evidence>
<evidence type="ECO:0000313" key="9">
    <source>
        <dbReference type="Proteomes" id="UP000243459"/>
    </source>
</evidence>
<dbReference type="Gramene" id="ONK77469">
    <property type="protein sequence ID" value="ONK77469"/>
    <property type="gene ID" value="A4U43_C02F6840"/>
</dbReference>
<gene>
    <name evidence="8" type="ORF">A4U43_C02F6840</name>
</gene>
<dbReference type="Gene3D" id="3.40.50.300">
    <property type="entry name" value="P-loop containing nucleotide triphosphate hydrolases"/>
    <property type="match status" value="1"/>
</dbReference>
<comment type="subcellular location">
    <subcellularLocation>
        <location evidence="1">Membrane</location>
        <topology evidence="1">Multi-pass membrane protein</topology>
    </subcellularLocation>
</comment>
<dbReference type="InterPro" id="IPR003439">
    <property type="entry name" value="ABC_transporter-like_ATP-bd"/>
</dbReference>
<feature type="region of interest" description="Disordered" evidence="6">
    <location>
        <begin position="43"/>
        <end position="109"/>
    </location>
</feature>
<dbReference type="EMBL" id="CM007382">
    <property type="protein sequence ID" value="ONK77469.1"/>
    <property type="molecule type" value="Genomic_DNA"/>
</dbReference>
<dbReference type="GO" id="GO:0016887">
    <property type="term" value="F:ATP hydrolysis activity"/>
    <property type="evidence" value="ECO:0007669"/>
    <property type="project" value="InterPro"/>
</dbReference>
<keyword evidence="9" id="KW-1185">Reference proteome</keyword>
<dbReference type="SUPFAM" id="SSF52540">
    <property type="entry name" value="P-loop containing nucleoside triphosphate hydrolases"/>
    <property type="match status" value="1"/>
</dbReference>
<reference evidence="9" key="1">
    <citation type="journal article" date="2017" name="Nat. Commun.">
        <title>The asparagus genome sheds light on the origin and evolution of a young Y chromosome.</title>
        <authorList>
            <person name="Harkess A."/>
            <person name="Zhou J."/>
            <person name="Xu C."/>
            <person name="Bowers J.E."/>
            <person name="Van der Hulst R."/>
            <person name="Ayyampalayam S."/>
            <person name="Mercati F."/>
            <person name="Riccardi P."/>
            <person name="McKain M.R."/>
            <person name="Kakrana A."/>
            <person name="Tang H."/>
            <person name="Ray J."/>
            <person name="Groenendijk J."/>
            <person name="Arikit S."/>
            <person name="Mathioni S.M."/>
            <person name="Nakano M."/>
            <person name="Shan H."/>
            <person name="Telgmann-Rauber A."/>
            <person name="Kanno A."/>
            <person name="Yue Z."/>
            <person name="Chen H."/>
            <person name="Li W."/>
            <person name="Chen Y."/>
            <person name="Xu X."/>
            <person name="Zhang Y."/>
            <person name="Luo S."/>
            <person name="Chen H."/>
            <person name="Gao J."/>
            <person name="Mao Z."/>
            <person name="Pires J.C."/>
            <person name="Luo M."/>
            <person name="Kudrna D."/>
            <person name="Wing R.A."/>
            <person name="Meyers B.C."/>
            <person name="Yi K."/>
            <person name="Kong H."/>
            <person name="Lavrijsen P."/>
            <person name="Sunseri F."/>
            <person name="Falavigna A."/>
            <person name="Ye Y."/>
            <person name="Leebens-Mack J.H."/>
            <person name="Chen G."/>
        </authorList>
    </citation>
    <scope>NUCLEOTIDE SEQUENCE [LARGE SCALE GENOMIC DNA]</scope>
    <source>
        <strain evidence="9">cv. DH0086</strain>
    </source>
</reference>
<dbReference type="InterPro" id="IPR027417">
    <property type="entry name" value="P-loop_NTPase"/>
</dbReference>
<feature type="compositionally biased region" description="Polar residues" evidence="6">
    <location>
        <begin position="90"/>
        <end position="107"/>
    </location>
</feature>
<evidence type="ECO:0000256" key="6">
    <source>
        <dbReference type="SAM" id="MobiDB-lite"/>
    </source>
</evidence>
<protein>
    <recommendedName>
        <fullName evidence="7">ABC transporter domain-containing protein</fullName>
    </recommendedName>
</protein>
<accession>A0A5P1FKJ9</accession>
<dbReference type="GO" id="GO:0005524">
    <property type="term" value="F:ATP binding"/>
    <property type="evidence" value="ECO:0007669"/>
    <property type="project" value="InterPro"/>
</dbReference>
<proteinExistence type="predicted"/>
<dbReference type="GO" id="GO:0005886">
    <property type="term" value="C:plasma membrane"/>
    <property type="evidence" value="ECO:0007669"/>
    <property type="project" value="TreeGrafter"/>
</dbReference>
<keyword evidence="4" id="KW-1133">Transmembrane helix</keyword>
<dbReference type="PANTHER" id="PTHR48041:SF56">
    <property type="entry name" value="ABC TRANSPORTER G FAMILY MEMBER 25"/>
    <property type="match status" value="1"/>
</dbReference>
<dbReference type="AlphaFoldDB" id="A0A5P1FKJ9"/>
<evidence type="ECO:0000313" key="8">
    <source>
        <dbReference type="EMBL" id="ONK77469.1"/>
    </source>
</evidence>
<evidence type="ECO:0000256" key="3">
    <source>
        <dbReference type="ARBA" id="ARBA00022692"/>
    </source>
</evidence>
<dbReference type="Pfam" id="PF00005">
    <property type="entry name" value="ABC_tran"/>
    <property type="match status" value="1"/>
</dbReference>
<keyword evidence="3" id="KW-0812">Transmembrane</keyword>
<evidence type="ECO:0000259" key="7">
    <source>
        <dbReference type="Pfam" id="PF00005"/>
    </source>
</evidence>
<dbReference type="GO" id="GO:0042626">
    <property type="term" value="F:ATPase-coupled transmembrane transporter activity"/>
    <property type="evidence" value="ECO:0007669"/>
    <property type="project" value="TreeGrafter"/>
</dbReference>
<name>A0A5P1FKJ9_ASPOF</name>
<evidence type="ECO:0000256" key="4">
    <source>
        <dbReference type="ARBA" id="ARBA00022989"/>
    </source>
</evidence>
<keyword evidence="2" id="KW-0813">Transport</keyword>
<keyword evidence="5" id="KW-0472">Membrane</keyword>
<dbReference type="InterPro" id="IPR050352">
    <property type="entry name" value="ABCG_transporters"/>
</dbReference>
<feature type="domain" description="ABC transporter" evidence="7">
    <location>
        <begin position="102"/>
        <end position="169"/>
    </location>
</feature>
<organism evidence="8 9">
    <name type="scientific">Asparagus officinalis</name>
    <name type="common">Garden asparagus</name>
    <dbReference type="NCBI Taxonomy" id="4686"/>
    <lineage>
        <taxon>Eukaryota</taxon>
        <taxon>Viridiplantae</taxon>
        <taxon>Streptophyta</taxon>
        <taxon>Embryophyta</taxon>
        <taxon>Tracheophyta</taxon>
        <taxon>Spermatophyta</taxon>
        <taxon>Magnoliopsida</taxon>
        <taxon>Liliopsida</taxon>
        <taxon>Asparagales</taxon>
        <taxon>Asparagaceae</taxon>
        <taxon>Asparagoideae</taxon>
        <taxon>Asparagus</taxon>
    </lineage>
</organism>
<evidence type="ECO:0000256" key="2">
    <source>
        <dbReference type="ARBA" id="ARBA00022448"/>
    </source>
</evidence>